<dbReference type="InterPro" id="IPR016181">
    <property type="entry name" value="Acyl_CoA_acyltransferase"/>
</dbReference>
<reference evidence="4" key="1">
    <citation type="submission" date="2021-01" db="EMBL/GenBank/DDBJ databases">
        <title>Whole genome shotgun sequence of Acrocarpospora phusangensis NBRC 108782.</title>
        <authorList>
            <person name="Komaki H."/>
            <person name="Tamura T."/>
        </authorList>
    </citation>
    <scope>NUCLEOTIDE SEQUENCE</scope>
    <source>
        <strain evidence="4">NBRC 108782</strain>
    </source>
</reference>
<dbReference type="Pfam" id="PF00583">
    <property type="entry name" value="Acetyltransf_1"/>
    <property type="match status" value="1"/>
</dbReference>
<evidence type="ECO:0000259" key="3">
    <source>
        <dbReference type="PROSITE" id="PS51186"/>
    </source>
</evidence>
<keyword evidence="1" id="KW-0808">Transferase</keyword>
<dbReference type="Proteomes" id="UP000640052">
    <property type="component" value="Unassembled WGS sequence"/>
</dbReference>
<proteinExistence type="predicted"/>
<keyword evidence="5" id="KW-1185">Reference proteome</keyword>
<name>A0A919QCR4_9ACTN</name>
<dbReference type="PANTHER" id="PTHR43420">
    <property type="entry name" value="ACETYLTRANSFERASE"/>
    <property type="match status" value="1"/>
</dbReference>
<organism evidence="4 5">
    <name type="scientific">Acrocarpospora phusangensis</name>
    <dbReference type="NCBI Taxonomy" id="1070424"/>
    <lineage>
        <taxon>Bacteria</taxon>
        <taxon>Bacillati</taxon>
        <taxon>Actinomycetota</taxon>
        <taxon>Actinomycetes</taxon>
        <taxon>Streptosporangiales</taxon>
        <taxon>Streptosporangiaceae</taxon>
        <taxon>Acrocarpospora</taxon>
    </lineage>
</organism>
<feature type="domain" description="N-acetyltransferase" evidence="3">
    <location>
        <begin position="119"/>
        <end position="247"/>
    </location>
</feature>
<keyword evidence="2" id="KW-0012">Acyltransferase</keyword>
<dbReference type="PANTHER" id="PTHR43420:SF44">
    <property type="entry name" value="ACETYLTRANSFERASE YPEA"/>
    <property type="match status" value="1"/>
</dbReference>
<dbReference type="CDD" id="cd04301">
    <property type="entry name" value="NAT_SF"/>
    <property type="match status" value="1"/>
</dbReference>
<comment type="caution">
    <text evidence="4">The sequence shown here is derived from an EMBL/GenBank/DDBJ whole genome shotgun (WGS) entry which is preliminary data.</text>
</comment>
<evidence type="ECO:0000256" key="1">
    <source>
        <dbReference type="ARBA" id="ARBA00022679"/>
    </source>
</evidence>
<dbReference type="InterPro" id="IPR000182">
    <property type="entry name" value="GNAT_dom"/>
</dbReference>
<sequence length="247" mass="27097">MTMVRGLQERAARALPAEYVEDAGGWWLRHAPSCSWWIGTVLPHGESAPGELEERVATAEKFYAGRDTIARFQITPGACPGGLDAFLADRGYQRQSLISLQTAAAERVLEQTPTGSLQVRLHDRPTRAWFDVWHAVNGGHPRSEWDMLARVDRPGVYACAMAGDDVLAVGRVAADDGWAGVFGMATLPEARGKGAARDVLTALAGWADGQGMARMYLQVEHENVPARRLYARMGFTQISAYHYRTAE</sequence>
<evidence type="ECO:0000313" key="5">
    <source>
        <dbReference type="Proteomes" id="UP000640052"/>
    </source>
</evidence>
<dbReference type="SUPFAM" id="SSF55729">
    <property type="entry name" value="Acyl-CoA N-acyltransferases (Nat)"/>
    <property type="match status" value="1"/>
</dbReference>
<gene>
    <name evidence="4" type="ORF">Aph01nite_51290</name>
</gene>
<dbReference type="GO" id="GO:0016747">
    <property type="term" value="F:acyltransferase activity, transferring groups other than amino-acyl groups"/>
    <property type="evidence" value="ECO:0007669"/>
    <property type="project" value="InterPro"/>
</dbReference>
<dbReference type="RefSeq" id="WP_204043487.1">
    <property type="nucleotide sequence ID" value="NZ_BOOA01000045.1"/>
</dbReference>
<evidence type="ECO:0000256" key="2">
    <source>
        <dbReference type="ARBA" id="ARBA00023315"/>
    </source>
</evidence>
<dbReference type="AlphaFoldDB" id="A0A919QCR4"/>
<dbReference type="EMBL" id="BOOA01000045">
    <property type="protein sequence ID" value="GIH26819.1"/>
    <property type="molecule type" value="Genomic_DNA"/>
</dbReference>
<dbReference type="Gene3D" id="3.40.630.30">
    <property type="match status" value="1"/>
</dbReference>
<evidence type="ECO:0000313" key="4">
    <source>
        <dbReference type="EMBL" id="GIH26819.1"/>
    </source>
</evidence>
<dbReference type="InterPro" id="IPR050680">
    <property type="entry name" value="YpeA/RimI_acetyltransf"/>
</dbReference>
<accession>A0A919QCR4</accession>
<dbReference type="PROSITE" id="PS51186">
    <property type="entry name" value="GNAT"/>
    <property type="match status" value="1"/>
</dbReference>
<protein>
    <submittedName>
        <fullName evidence="4">Acetyltransferase</fullName>
    </submittedName>
</protein>